<dbReference type="InterPro" id="IPR036188">
    <property type="entry name" value="FAD/NAD-bd_sf"/>
</dbReference>
<proteinExistence type="predicted"/>
<accession>A0A2Z4FHR0</accession>
<dbReference type="EMBL" id="CP030032">
    <property type="protein sequence ID" value="AWV88439.1"/>
    <property type="molecule type" value="Genomic_DNA"/>
</dbReference>
<gene>
    <name evidence="2" type="ORF">DN745_03385</name>
</gene>
<dbReference type="OrthoDB" id="140595at2"/>
<feature type="domain" description="FAD-dependent oxidoreductase 2 FAD-binding" evidence="1">
    <location>
        <begin position="304"/>
        <end position="417"/>
    </location>
</feature>
<keyword evidence="3" id="KW-1185">Reference proteome</keyword>
<evidence type="ECO:0000313" key="3">
    <source>
        <dbReference type="Proteomes" id="UP000249799"/>
    </source>
</evidence>
<sequence length="456" mass="48502">MNPRRTQIAIIGGGLAGQCAARTVHMAGADALMICPSSPGITALWGGLGQVFGPSSDFPSRSVGLFGQGATLPSNIRVTRADRFFALTHSRQFHPYLRLGLNQDAVDTTSLQALEILNYPGIKSIREEIVFPSAAGAPFPADIAATSVVDSAIMRGDRVGVVACPALGDWFPSRLIDTLNSLEGPEAQLIEAAPLSQIPGRSKHSAAVAAQLDALLNAEPMLLIDALLAQVTRREIDLLILPPCIGQTSAKNEAWMEALRDALPCRVAESAAARNSIHGWRLDRYLRANNPVDCLKGRALTADRGTSSVTNIETEVGSIQADAYILATGRWMGRGLPAAAPLREQILNADLWMDGAPISDPDRAWIPHLLERQVWQDHPYFRAGLATDSDLRPLDQNGAPLADNIFAAGRVLAGYNAIWDGTTEGVDLITGYLAAKNALAQIGLDAPTPTPAPQGA</sequence>
<dbReference type="KEGG" id="bsed:DN745_03385"/>
<organism evidence="2 3">
    <name type="scientific">Bradymonas sediminis</name>
    <dbReference type="NCBI Taxonomy" id="1548548"/>
    <lineage>
        <taxon>Bacteria</taxon>
        <taxon>Deltaproteobacteria</taxon>
        <taxon>Bradymonadales</taxon>
        <taxon>Bradymonadaceae</taxon>
        <taxon>Bradymonas</taxon>
    </lineage>
</organism>
<dbReference type="Pfam" id="PF00890">
    <property type="entry name" value="FAD_binding_2"/>
    <property type="match status" value="1"/>
</dbReference>
<dbReference type="InterPro" id="IPR003953">
    <property type="entry name" value="FAD-dep_OxRdtase_2_FAD-bd"/>
</dbReference>
<protein>
    <recommendedName>
        <fullName evidence="1">FAD-dependent oxidoreductase 2 FAD-binding domain-containing protein</fullName>
    </recommendedName>
</protein>
<dbReference type="AlphaFoldDB" id="A0A2Z4FHR0"/>
<dbReference type="SUPFAM" id="SSF51905">
    <property type="entry name" value="FAD/NAD(P)-binding domain"/>
    <property type="match status" value="1"/>
</dbReference>
<evidence type="ECO:0000313" key="2">
    <source>
        <dbReference type="EMBL" id="AWV88439.1"/>
    </source>
</evidence>
<dbReference type="Proteomes" id="UP000249799">
    <property type="component" value="Chromosome"/>
</dbReference>
<evidence type="ECO:0000259" key="1">
    <source>
        <dbReference type="Pfam" id="PF00890"/>
    </source>
</evidence>
<dbReference type="RefSeq" id="WP_111332186.1">
    <property type="nucleotide sequence ID" value="NZ_CP030032.1"/>
</dbReference>
<reference evidence="2 3" key="1">
    <citation type="submission" date="2018-06" db="EMBL/GenBank/DDBJ databases">
        <title>Lujinxingia sediminis gen. nov. sp. nov., a new facultative anaerobic member of the class Deltaproteobacteria, and proposal of Lujinxingaceae fam. nov.</title>
        <authorList>
            <person name="Guo L.-Y."/>
            <person name="Li C.-M."/>
            <person name="Wang S."/>
            <person name="Du Z.-J."/>
        </authorList>
    </citation>
    <scope>NUCLEOTIDE SEQUENCE [LARGE SCALE GENOMIC DNA]</scope>
    <source>
        <strain evidence="2 3">FA350</strain>
    </source>
</reference>
<name>A0A2Z4FHR0_9DELT</name>